<evidence type="ECO:0000313" key="2">
    <source>
        <dbReference type="Proteomes" id="UP000309215"/>
    </source>
</evidence>
<name>A0A4U1JA54_9BACT</name>
<comment type="caution">
    <text evidence="1">The sequence shown here is derived from an EMBL/GenBank/DDBJ whole genome shotgun (WGS) entry which is preliminary data.</text>
</comment>
<sequence length="284" mass="32366">MAIEPPTPPRIYILRASEAPRALVFVKHHQKRWSLHLWNLDAQHVAPGATFFGTLYPRRSDFSPDGRYLLYFAMKAPGDADWPFQFSGLSRAPWLTCLLAWREAGTWTRGMYFASRASGRPEIPARSALHHGADVADRCPWNLQMNDALQLAAERRIGFVEAEDSPPRHPRDLWDERRRAVMCKQRPGGGREALRLTLGPFDQGEGRIEGVRNHYTFVGRDRRETLLPGHVWLDWLDGEHVYGATLDGRIVVCALRGGELVETWAHAFGDMPTRQPSPAWARHF</sequence>
<keyword evidence="2" id="KW-1185">Reference proteome</keyword>
<dbReference type="AlphaFoldDB" id="A0A4U1JA54"/>
<evidence type="ECO:0000313" key="1">
    <source>
        <dbReference type="EMBL" id="TKD05325.1"/>
    </source>
</evidence>
<accession>A0A4U1JA54</accession>
<dbReference type="OrthoDB" id="1434485at2"/>
<gene>
    <name evidence="1" type="ORF">E8A74_21245</name>
</gene>
<dbReference type="Proteomes" id="UP000309215">
    <property type="component" value="Unassembled WGS sequence"/>
</dbReference>
<organism evidence="1 2">
    <name type="scientific">Polyangium fumosum</name>
    <dbReference type="NCBI Taxonomy" id="889272"/>
    <lineage>
        <taxon>Bacteria</taxon>
        <taxon>Pseudomonadati</taxon>
        <taxon>Myxococcota</taxon>
        <taxon>Polyangia</taxon>
        <taxon>Polyangiales</taxon>
        <taxon>Polyangiaceae</taxon>
        <taxon>Polyangium</taxon>
    </lineage>
</organism>
<reference evidence="1 2" key="1">
    <citation type="submission" date="2019-04" db="EMBL/GenBank/DDBJ databases">
        <authorList>
            <person name="Li Y."/>
            <person name="Wang J."/>
        </authorList>
    </citation>
    <scope>NUCLEOTIDE SEQUENCE [LARGE SCALE GENOMIC DNA]</scope>
    <source>
        <strain evidence="1 2">DSM 14668</strain>
    </source>
</reference>
<proteinExistence type="predicted"/>
<dbReference type="SUPFAM" id="SSF75011">
    <property type="entry name" value="3-carboxy-cis,cis-mucoante lactonizing enzyme"/>
    <property type="match status" value="1"/>
</dbReference>
<dbReference type="EMBL" id="SSMQ01000021">
    <property type="protein sequence ID" value="TKD05325.1"/>
    <property type="molecule type" value="Genomic_DNA"/>
</dbReference>
<protein>
    <submittedName>
        <fullName evidence="1">Uncharacterized protein</fullName>
    </submittedName>
</protein>
<dbReference type="RefSeq" id="WP_136930873.1">
    <property type="nucleotide sequence ID" value="NZ_SSMQ01000021.1"/>
</dbReference>